<evidence type="ECO:0000256" key="6">
    <source>
        <dbReference type="SAM" id="Phobius"/>
    </source>
</evidence>
<keyword evidence="6" id="KW-0472">Membrane</keyword>
<organism evidence="9">
    <name type="scientific">Albugo laibachii Nc14</name>
    <dbReference type="NCBI Taxonomy" id="890382"/>
    <lineage>
        <taxon>Eukaryota</taxon>
        <taxon>Sar</taxon>
        <taxon>Stramenopiles</taxon>
        <taxon>Oomycota</taxon>
        <taxon>Peronosporomycetes</taxon>
        <taxon>Albuginales</taxon>
        <taxon>Albuginaceae</taxon>
        <taxon>Albugo</taxon>
    </lineage>
</organism>
<comment type="similarity">
    <text evidence="2 5">Belongs to the peptidase M16 family.</text>
</comment>
<dbReference type="GO" id="GO:0006508">
    <property type="term" value="P:proteolysis"/>
    <property type="evidence" value="ECO:0007669"/>
    <property type="project" value="InterPro"/>
</dbReference>
<dbReference type="PANTHER" id="PTHR11851:SF49">
    <property type="entry name" value="MITOCHONDRIAL-PROCESSING PEPTIDASE SUBUNIT ALPHA"/>
    <property type="match status" value="1"/>
</dbReference>
<evidence type="ECO:0000256" key="5">
    <source>
        <dbReference type="RuleBase" id="RU004447"/>
    </source>
</evidence>
<dbReference type="Pfam" id="PF05193">
    <property type="entry name" value="Peptidase_M16_C"/>
    <property type="match status" value="1"/>
</dbReference>
<dbReference type="EMBL" id="FR824332">
    <property type="protein sequence ID" value="CCA25279.1"/>
    <property type="molecule type" value="Genomic_DNA"/>
</dbReference>
<dbReference type="InterPro" id="IPR011249">
    <property type="entry name" value="Metalloenz_LuxS/M16"/>
</dbReference>
<dbReference type="GO" id="GO:0004222">
    <property type="term" value="F:metalloendopeptidase activity"/>
    <property type="evidence" value="ECO:0007669"/>
    <property type="project" value="InterPro"/>
</dbReference>
<name>F0WV42_9STRA</name>
<comment type="function">
    <text evidence="1">Substrate recognition and binding subunit of the essential mitochondrial processing protease (MPP), which cleaves the mitochondrial sequence off newly imported precursors proteins.</text>
</comment>
<dbReference type="InterPro" id="IPR007863">
    <property type="entry name" value="Peptidase_M16_C"/>
</dbReference>
<dbReference type="AlphaFoldDB" id="F0WV42"/>
<dbReference type="InterPro" id="IPR001431">
    <property type="entry name" value="Pept_M16_Zn_BS"/>
</dbReference>
<dbReference type="InterPro" id="IPR050361">
    <property type="entry name" value="MPP/UQCRC_Complex"/>
</dbReference>
<gene>
    <name evidence="9" type="primary">AlNc14C287G10185</name>
    <name evidence="9" type="ORF">ALNC14_114230</name>
</gene>
<dbReference type="PROSITE" id="PS00143">
    <property type="entry name" value="INSULINASE"/>
    <property type="match status" value="1"/>
</dbReference>
<evidence type="ECO:0000259" key="8">
    <source>
        <dbReference type="Pfam" id="PF05193"/>
    </source>
</evidence>
<protein>
    <recommendedName>
        <fullName evidence="3">Alpha-MPP</fullName>
    </recommendedName>
    <alternativeName>
        <fullName evidence="4">Inactive zinc metalloprotease alpha</fullName>
    </alternativeName>
</protein>
<keyword evidence="6" id="KW-0812">Transmembrane</keyword>
<evidence type="ECO:0000256" key="4">
    <source>
        <dbReference type="ARBA" id="ARBA00032315"/>
    </source>
</evidence>
<sequence length="617" mass="69094">MRGHNTAFVSHSQIYFLFPMQFSLIFRFSCILMTLSIFPKEIQSQHKSMVDYEQFLSPSFFGRVLHLTVFRSAGFISIQAYQMLHSNPFGKKRQNWRAIQSGYARFLSYTHNVTRQQWETVAPTPKRFVYSETESEGAVLKSNILMPSFSSDIKTQLSLLQEISNLPKLKSANQLQAPTTEITTLKSGLRVISQETYGQAATIGLFVNAGSRDEDETTLGVSHMLEHLGFKTTRNRSHAQLLREIETIGALTTASSGREQIIYTIDLLRDNLDKGVELLADAILNINPTSDEFQSIKMIMDYQNQDMQENAPGLVQEAIHAAAYGPKSSLGRPVHCCDELIDSLTIEKVKAFQQRHFVPNKMVLAGSGIEHETLVELGEKYFGFVTDSGSISIHDRSQQSVYLGQVESISKPDSTFSYAALAFPIGGWHNEDLVPVCVLHTLLGGGDSFSAGGPGKGMYSRLYTSVLNRFHWVESAFAFSSIHNDVGLMGIYGAATPSHTSNLVAVLCNQLLHIAQVVVDPLELSRAKNQLKSSVLMNLESRMILYEDIGRQLLTYGYRESPQRVCAKIDKVTAEDLQRVMREAMRERPSMVYYGDLKLFPTYDQVFSGIKEGLRQA</sequence>
<feature type="domain" description="Peptidase M16 C-terminal" evidence="8">
    <location>
        <begin position="343"/>
        <end position="531"/>
    </location>
</feature>
<reference evidence="9" key="2">
    <citation type="submission" date="2011-02" db="EMBL/GenBank/DDBJ databases">
        <authorList>
            <person name="MacLean D."/>
        </authorList>
    </citation>
    <scope>NUCLEOTIDE SEQUENCE</scope>
</reference>
<evidence type="ECO:0000313" key="9">
    <source>
        <dbReference type="EMBL" id="CCA25279.1"/>
    </source>
</evidence>
<dbReference type="GO" id="GO:0046872">
    <property type="term" value="F:metal ion binding"/>
    <property type="evidence" value="ECO:0007669"/>
    <property type="project" value="InterPro"/>
</dbReference>
<dbReference type="HOGENOM" id="CLU_009902_5_0_1"/>
<feature type="domain" description="Peptidase M16 N-terminal" evidence="7">
    <location>
        <begin position="190"/>
        <end position="333"/>
    </location>
</feature>
<evidence type="ECO:0000256" key="2">
    <source>
        <dbReference type="ARBA" id="ARBA00007261"/>
    </source>
</evidence>
<dbReference type="PANTHER" id="PTHR11851">
    <property type="entry name" value="METALLOPROTEASE"/>
    <property type="match status" value="1"/>
</dbReference>
<evidence type="ECO:0000259" key="7">
    <source>
        <dbReference type="Pfam" id="PF00675"/>
    </source>
</evidence>
<reference evidence="9" key="1">
    <citation type="journal article" date="2011" name="PLoS Biol.">
        <title>Gene gain and loss during evolution of obligate parasitism in the white rust pathogen of Arabidopsis thaliana.</title>
        <authorList>
            <person name="Kemen E."/>
            <person name="Gardiner A."/>
            <person name="Schultz-Larsen T."/>
            <person name="Kemen A.C."/>
            <person name="Balmuth A.L."/>
            <person name="Robert-Seilaniantz A."/>
            <person name="Bailey K."/>
            <person name="Holub E."/>
            <person name="Studholme D.J."/>
            <person name="Maclean D."/>
            <person name="Jones J.D."/>
        </authorList>
    </citation>
    <scope>NUCLEOTIDE SEQUENCE</scope>
</reference>
<keyword evidence="6" id="KW-1133">Transmembrane helix</keyword>
<evidence type="ECO:0000256" key="3">
    <source>
        <dbReference type="ARBA" id="ARBA00030006"/>
    </source>
</evidence>
<accession>F0WV42</accession>
<dbReference type="InterPro" id="IPR011765">
    <property type="entry name" value="Pept_M16_N"/>
</dbReference>
<dbReference type="Pfam" id="PF00675">
    <property type="entry name" value="Peptidase_M16"/>
    <property type="match status" value="1"/>
</dbReference>
<dbReference type="Gene3D" id="3.30.830.10">
    <property type="entry name" value="Metalloenzyme, LuxS/M16 peptidase-like"/>
    <property type="match status" value="2"/>
</dbReference>
<feature type="transmembrane region" description="Helical" evidence="6">
    <location>
        <begin position="20"/>
        <end position="39"/>
    </location>
</feature>
<dbReference type="SUPFAM" id="SSF63411">
    <property type="entry name" value="LuxS/MPP-like metallohydrolase"/>
    <property type="match status" value="2"/>
</dbReference>
<evidence type="ECO:0000256" key="1">
    <source>
        <dbReference type="ARBA" id="ARBA00002123"/>
    </source>
</evidence>
<proteinExistence type="inferred from homology"/>
<dbReference type="GO" id="GO:0005739">
    <property type="term" value="C:mitochondrion"/>
    <property type="evidence" value="ECO:0007669"/>
    <property type="project" value="TreeGrafter"/>
</dbReference>